<comment type="caution">
    <text evidence="3">The sequence shown here is derived from an EMBL/GenBank/DDBJ whole genome shotgun (WGS) entry which is preliminary data.</text>
</comment>
<dbReference type="SUPFAM" id="SSF54523">
    <property type="entry name" value="Pili subunits"/>
    <property type="match status" value="1"/>
</dbReference>
<keyword evidence="1" id="KW-0812">Transmembrane</keyword>
<evidence type="ECO:0000313" key="4">
    <source>
        <dbReference type="Proteomes" id="UP000824139"/>
    </source>
</evidence>
<proteinExistence type="predicted"/>
<dbReference type="InterPro" id="IPR045584">
    <property type="entry name" value="Pilin-like"/>
</dbReference>
<evidence type="ECO:0000256" key="1">
    <source>
        <dbReference type="SAM" id="Phobius"/>
    </source>
</evidence>
<reference evidence="3" key="1">
    <citation type="submission" date="2020-10" db="EMBL/GenBank/DDBJ databases">
        <authorList>
            <person name="Gilroy R."/>
        </authorList>
    </citation>
    <scope>NUCLEOTIDE SEQUENCE</scope>
    <source>
        <strain evidence="3">CHK152-2994</strain>
    </source>
</reference>
<evidence type="ECO:0000259" key="2">
    <source>
        <dbReference type="Pfam" id="PF20318"/>
    </source>
</evidence>
<sequence>MAFTLAEVLITLGIIGIIASMTLPQLIKNYQKKVTAERLKSTYTIIKQAVLMSEAANGEMNSWVPISDNQADTLKKFIQLYYEPYLKVIQQNEFSSSDTPYDYEYFTNDGKLIKSAGHTKYSIALINGTYLHFNSHFNANNNIELRIDINGKQKPNIVGIDTFYMTVYPKVEMFNEGKNRTQLLNWCKIPGQLEKQRSCGAVILNDGWQIKSDYPWH</sequence>
<name>A0A9D1FTW9_9BACT</name>
<feature type="transmembrane region" description="Helical" evidence="1">
    <location>
        <begin position="6"/>
        <end position="23"/>
    </location>
</feature>
<dbReference type="Pfam" id="PF20318">
    <property type="entry name" value="DUF6613"/>
    <property type="match status" value="1"/>
</dbReference>
<reference evidence="3" key="2">
    <citation type="journal article" date="2021" name="PeerJ">
        <title>Extensive microbial diversity within the chicken gut microbiome revealed by metagenomics and culture.</title>
        <authorList>
            <person name="Gilroy R."/>
            <person name="Ravi A."/>
            <person name="Getino M."/>
            <person name="Pursley I."/>
            <person name="Horton D.L."/>
            <person name="Alikhan N.F."/>
            <person name="Baker D."/>
            <person name="Gharbi K."/>
            <person name="Hall N."/>
            <person name="Watson M."/>
            <person name="Adriaenssens E.M."/>
            <person name="Foster-Nyarko E."/>
            <person name="Jarju S."/>
            <person name="Secka A."/>
            <person name="Antonio M."/>
            <person name="Oren A."/>
            <person name="Chaudhuri R.R."/>
            <person name="La Ragione R."/>
            <person name="Hildebrand F."/>
            <person name="Pallen M.J."/>
        </authorList>
    </citation>
    <scope>NUCLEOTIDE SEQUENCE</scope>
    <source>
        <strain evidence="3">CHK152-2994</strain>
    </source>
</reference>
<protein>
    <recommendedName>
        <fullName evidence="2">DUF6613 domain-containing protein</fullName>
    </recommendedName>
</protein>
<feature type="domain" description="DUF6613" evidence="2">
    <location>
        <begin position="26"/>
        <end position="216"/>
    </location>
</feature>
<dbReference type="Proteomes" id="UP000824139">
    <property type="component" value="Unassembled WGS sequence"/>
</dbReference>
<keyword evidence="1" id="KW-0472">Membrane</keyword>
<keyword evidence="1" id="KW-1133">Transmembrane helix</keyword>
<accession>A0A9D1FTW9</accession>
<dbReference type="Gene3D" id="3.30.700.10">
    <property type="entry name" value="Glycoprotein, Type 4 Pilin"/>
    <property type="match status" value="1"/>
</dbReference>
<dbReference type="InterPro" id="IPR046721">
    <property type="entry name" value="DUF6613"/>
</dbReference>
<dbReference type="EMBL" id="DVJO01000020">
    <property type="protein sequence ID" value="HIS82127.1"/>
    <property type="molecule type" value="Genomic_DNA"/>
</dbReference>
<organism evidence="3 4">
    <name type="scientific">Candidatus Scatenecus faecavium</name>
    <dbReference type="NCBI Taxonomy" id="2840915"/>
    <lineage>
        <taxon>Bacteria</taxon>
        <taxon>Candidatus Scatenecus</taxon>
    </lineage>
</organism>
<evidence type="ECO:0000313" key="3">
    <source>
        <dbReference type="EMBL" id="HIS82127.1"/>
    </source>
</evidence>
<gene>
    <name evidence="3" type="ORF">IAD41_00765</name>
</gene>
<dbReference type="AlphaFoldDB" id="A0A9D1FTW9"/>